<dbReference type="PANTHER" id="PTHR15507">
    <property type="entry name" value="ZINC FINGER PROTEIN RLF"/>
    <property type="match status" value="1"/>
</dbReference>
<gene>
    <name evidence="1" type="ORF">AAG570_008131</name>
</gene>
<evidence type="ECO:0000313" key="1">
    <source>
        <dbReference type="EMBL" id="KAL1110603.1"/>
    </source>
</evidence>
<accession>A0ABD0XU35</accession>
<evidence type="ECO:0000313" key="2">
    <source>
        <dbReference type="Proteomes" id="UP001558652"/>
    </source>
</evidence>
<dbReference type="AlphaFoldDB" id="A0ABD0XU35"/>
<dbReference type="GO" id="GO:0005634">
    <property type="term" value="C:nucleus"/>
    <property type="evidence" value="ECO:0007669"/>
    <property type="project" value="UniProtKB-SubCell"/>
</dbReference>
<protein>
    <submittedName>
        <fullName evidence="1">Uncharacterized protein</fullName>
    </submittedName>
</protein>
<sequence length="269" mass="31213">MHLCYYCRYTLQLLLHGDWPKLNQAVKTHLGVILHRCVGLLSKINAEVANKCCSLINLVHDPWKHPTLHKILHNLPTTEEEVNVFFEEEGSQLLVMRLEVLCESKCEDLALSLAESCFRYLRHSNVSQSSHVIYIRDVLLALLFRYKRNHDIITQLKLLDLQEGLNLVQRYAKRSNEGPRIWRNSDKVAEIAAHAILASAMVQCVEDPEKQQLLYDLIKEWVLIHIPKRSPTNQTIQNMIRKMIQTAESSLHIYIFCKVLINEVIICDN</sequence>
<reference evidence="1 2" key="1">
    <citation type="submission" date="2024-07" db="EMBL/GenBank/DDBJ databases">
        <title>Chromosome-level genome assembly of the water stick insect Ranatra chinensis (Heteroptera: Nepidae).</title>
        <authorList>
            <person name="Liu X."/>
        </authorList>
    </citation>
    <scope>NUCLEOTIDE SEQUENCE [LARGE SCALE GENOMIC DNA]</scope>
    <source>
        <strain evidence="1">Cailab_2021Rc</strain>
        <tissue evidence="1">Muscle</tissue>
    </source>
</reference>
<dbReference type="PANTHER" id="PTHR15507:SF17">
    <property type="entry name" value="C2H2-TYPE DOMAIN-CONTAINING PROTEIN"/>
    <property type="match status" value="1"/>
</dbReference>
<dbReference type="GO" id="GO:0003677">
    <property type="term" value="F:DNA binding"/>
    <property type="evidence" value="ECO:0007669"/>
    <property type="project" value="UniProtKB-KW"/>
</dbReference>
<dbReference type="EMBL" id="JBFDAA010000022">
    <property type="protein sequence ID" value="KAL1110603.1"/>
    <property type="molecule type" value="Genomic_DNA"/>
</dbReference>
<dbReference type="InterPro" id="IPR052251">
    <property type="entry name" value="GH-ZnFinger_Regulators"/>
</dbReference>
<name>A0ABD0XU35_9HEMI</name>
<keyword evidence="2" id="KW-1185">Reference proteome</keyword>
<comment type="caution">
    <text evidence="1">The sequence shown here is derived from an EMBL/GenBank/DDBJ whole genome shotgun (WGS) entry which is preliminary data.</text>
</comment>
<organism evidence="1 2">
    <name type="scientific">Ranatra chinensis</name>
    <dbReference type="NCBI Taxonomy" id="642074"/>
    <lineage>
        <taxon>Eukaryota</taxon>
        <taxon>Metazoa</taxon>
        <taxon>Ecdysozoa</taxon>
        <taxon>Arthropoda</taxon>
        <taxon>Hexapoda</taxon>
        <taxon>Insecta</taxon>
        <taxon>Pterygota</taxon>
        <taxon>Neoptera</taxon>
        <taxon>Paraneoptera</taxon>
        <taxon>Hemiptera</taxon>
        <taxon>Heteroptera</taxon>
        <taxon>Panheteroptera</taxon>
        <taxon>Nepomorpha</taxon>
        <taxon>Nepidae</taxon>
        <taxon>Ranatrinae</taxon>
        <taxon>Ranatra</taxon>
    </lineage>
</organism>
<dbReference type="Proteomes" id="UP001558652">
    <property type="component" value="Unassembled WGS sequence"/>
</dbReference>
<dbReference type="GO" id="GO:0008270">
    <property type="term" value="F:zinc ion binding"/>
    <property type="evidence" value="ECO:0007669"/>
    <property type="project" value="UniProtKB-KW"/>
</dbReference>
<proteinExistence type="predicted"/>